<reference evidence="1" key="1">
    <citation type="submission" date="2017-10" db="EMBL/GenBank/DDBJ databases">
        <title>Genome sequence of cellulolytic Lachnospiraceae bacterium XHS1971 isolated from hotspring sediment.</title>
        <authorList>
            <person name="Vasudevan G."/>
            <person name="Joshi A.J."/>
            <person name="Hivarkar S."/>
            <person name="Lanjekar V.B."/>
            <person name="Dhakephalkar P.K."/>
            <person name="Dagar S."/>
        </authorList>
    </citation>
    <scope>NUCLEOTIDE SEQUENCE</scope>
    <source>
        <strain evidence="1">XHS1971</strain>
    </source>
</reference>
<organism evidence="1 2">
    <name type="scientific">Sporanaerobium hydrogeniformans</name>
    <dbReference type="NCBI Taxonomy" id="3072179"/>
    <lineage>
        <taxon>Bacteria</taxon>
        <taxon>Bacillati</taxon>
        <taxon>Bacillota</taxon>
        <taxon>Clostridia</taxon>
        <taxon>Lachnospirales</taxon>
        <taxon>Lachnospiraceae</taxon>
        <taxon>Sporanaerobium</taxon>
    </lineage>
</organism>
<sequence>MIVAQDGSGDFLSLQAALNSLSKENTTPIHIFIRPGIYKEKIHIEIPFLTLIGENPETTILTYDDYALKTFPNGTTYGTFNSYSFFVGTHDFTAYNLTIQNTAGPGKKVGQALAVYADGDRIHFKNCRLLANQDTLFLGPLPPAPIEAGSFRGPREQAPRINGRHYYESCFIRGDIDFIFGSATAFFKDCEIFSNNLHQEINGYITAASTPEAQKYGFIFETCNLTSNCPKASVYLGRPWRHYAKTVFIDCQMGDHIIKEGWHDWDKTDSHSTTFFGEIGTRTSAPIQRVSWSHSLCASDKSSFSREAVLKGTDNWQPWLT</sequence>
<dbReference type="EMBL" id="PEDL01000006">
    <property type="protein sequence ID" value="PHV70961.1"/>
    <property type="molecule type" value="Genomic_DNA"/>
</dbReference>
<keyword evidence="2" id="KW-1185">Reference proteome</keyword>
<gene>
    <name evidence="1" type="ORF">CS063_08055</name>
</gene>
<evidence type="ECO:0000313" key="2">
    <source>
        <dbReference type="Proteomes" id="UP000224460"/>
    </source>
</evidence>
<evidence type="ECO:0000313" key="1">
    <source>
        <dbReference type="EMBL" id="PHV70961.1"/>
    </source>
</evidence>
<proteinExistence type="predicted"/>
<protein>
    <submittedName>
        <fullName evidence="1">Pectin methylesterase</fullName>
    </submittedName>
</protein>
<name>A0AC61DDZ9_9FIRM</name>
<dbReference type="Proteomes" id="UP000224460">
    <property type="component" value="Unassembled WGS sequence"/>
</dbReference>
<accession>A0AC61DDZ9</accession>
<comment type="caution">
    <text evidence="1">The sequence shown here is derived from an EMBL/GenBank/DDBJ whole genome shotgun (WGS) entry which is preliminary data.</text>
</comment>